<proteinExistence type="predicted"/>
<dbReference type="AlphaFoldDB" id="A0AAV5U518"/>
<keyword evidence="3" id="KW-1185">Reference proteome</keyword>
<evidence type="ECO:0000313" key="2">
    <source>
        <dbReference type="EMBL" id="GMT01543.1"/>
    </source>
</evidence>
<name>A0AAV5U518_9BILA</name>
<feature type="non-terminal residue" evidence="2">
    <location>
        <position position="193"/>
    </location>
</feature>
<organism evidence="2 3">
    <name type="scientific">Pristionchus entomophagus</name>
    <dbReference type="NCBI Taxonomy" id="358040"/>
    <lineage>
        <taxon>Eukaryota</taxon>
        <taxon>Metazoa</taxon>
        <taxon>Ecdysozoa</taxon>
        <taxon>Nematoda</taxon>
        <taxon>Chromadorea</taxon>
        <taxon>Rhabditida</taxon>
        <taxon>Rhabditina</taxon>
        <taxon>Diplogasteromorpha</taxon>
        <taxon>Diplogasteroidea</taxon>
        <taxon>Neodiplogasteridae</taxon>
        <taxon>Pristionchus</taxon>
    </lineage>
</organism>
<gene>
    <name evidence="2" type="ORF">PENTCL1PPCAC_23717</name>
</gene>
<evidence type="ECO:0000313" key="3">
    <source>
        <dbReference type="Proteomes" id="UP001432027"/>
    </source>
</evidence>
<protein>
    <submittedName>
        <fullName evidence="2">Uncharacterized protein</fullName>
    </submittedName>
</protein>
<dbReference type="Proteomes" id="UP001432027">
    <property type="component" value="Unassembled WGS sequence"/>
</dbReference>
<keyword evidence="1" id="KW-1133">Transmembrane helix</keyword>
<keyword evidence="1" id="KW-0812">Transmembrane</keyword>
<comment type="caution">
    <text evidence="2">The sequence shown here is derived from an EMBL/GenBank/DDBJ whole genome shotgun (WGS) entry which is preliminary data.</text>
</comment>
<feature type="transmembrane region" description="Helical" evidence="1">
    <location>
        <begin position="52"/>
        <end position="71"/>
    </location>
</feature>
<keyword evidence="1" id="KW-0472">Membrane</keyword>
<evidence type="ECO:0000256" key="1">
    <source>
        <dbReference type="SAM" id="Phobius"/>
    </source>
</evidence>
<reference evidence="2" key="1">
    <citation type="submission" date="2023-10" db="EMBL/GenBank/DDBJ databases">
        <title>Genome assembly of Pristionchus species.</title>
        <authorList>
            <person name="Yoshida K."/>
            <person name="Sommer R.J."/>
        </authorList>
    </citation>
    <scope>NUCLEOTIDE SEQUENCE</scope>
    <source>
        <strain evidence="2">RS0144</strain>
    </source>
</reference>
<dbReference type="EMBL" id="BTSX01000005">
    <property type="protein sequence ID" value="GMT01543.1"/>
    <property type="molecule type" value="Genomic_DNA"/>
</dbReference>
<accession>A0AAV5U518</accession>
<sequence>MSALKVKDAILQFETDVAPSAPEASPNVTLTICDTSSETDEKKGCTWKRKGIVVGVVLGLILIIAIAAVIWSTTKGHKVTISTLPTGFADIVGTESSRGMAGGNAVYMRFSVKVTAQFYHPGSQIDVDSFKATVYNSGQRIGGTGMMLVKSKSVSTFEFIQKGSLTFITFSVQLAMHRGDNGFDQCVSEEGYS</sequence>